<organism evidence="1 2">
    <name type="scientific">Rhizobium lusitanum</name>
    <dbReference type="NCBI Taxonomy" id="293958"/>
    <lineage>
        <taxon>Bacteria</taxon>
        <taxon>Pseudomonadati</taxon>
        <taxon>Pseudomonadota</taxon>
        <taxon>Alphaproteobacteria</taxon>
        <taxon>Hyphomicrobiales</taxon>
        <taxon>Rhizobiaceae</taxon>
        <taxon>Rhizobium/Agrobacterium group</taxon>
        <taxon>Rhizobium</taxon>
    </lineage>
</organism>
<dbReference type="Proteomes" id="UP000199205">
    <property type="component" value="Unassembled WGS sequence"/>
</dbReference>
<reference evidence="1 2" key="1">
    <citation type="submission" date="2016-08" db="EMBL/GenBank/DDBJ databases">
        <authorList>
            <person name="Seilhamer J.J."/>
        </authorList>
    </citation>
    <scope>NUCLEOTIDE SEQUENCE [LARGE SCALE GENOMIC DNA]</scope>
    <source>
        <strain evidence="1 2">P1-7</strain>
    </source>
</reference>
<evidence type="ECO:0000313" key="1">
    <source>
        <dbReference type="EMBL" id="SCB51177.1"/>
    </source>
</evidence>
<dbReference type="AlphaFoldDB" id="A0A1C3XFY0"/>
<dbReference type="Gene3D" id="3.40.50.1000">
    <property type="entry name" value="HAD superfamily/HAD-like"/>
    <property type="match status" value="1"/>
</dbReference>
<evidence type="ECO:0008006" key="3">
    <source>
        <dbReference type="Google" id="ProtNLM"/>
    </source>
</evidence>
<dbReference type="InterPro" id="IPR023214">
    <property type="entry name" value="HAD_sf"/>
</dbReference>
<dbReference type="SUPFAM" id="SSF56784">
    <property type="entry name" value="HAD-like"/>
    <property type="match status" value="1"/>
</dbReference>
<protein>
    <recommendedName>
        <fullName evidence="3">HAD family hydrolase</fullName>
    </recommendedName>
</protein>
<gene>
    <name evidence="1" type="ORF">GA0061101_13731</name>
</gene>
<proteinExistence type="predicted"/>
<dbReference type="InterPro" id="IPR036412">
    <property type="entry name" value="HAD-like_sf"/>
</dbReference>
<evidence type="ECO:0000313" key="2">
    <source>
        <dbReference type="Proteomes" id="UP000199205"/>
    </source>
</evidence>
<name>A0A1C3XFY0_9HYPH</name>
<dbReference type="EMBL" id="FMAF01000037">
    <property type="protein sequence ID" value="SCB51177.1"/>
    <property type="molecule type" value="Genomic_DNA"/>
</dbReference>
<accession>A0A1C3XFY0</accession>
<sequence length="110" mass="11607">MSRRKLTAIGVKFADDLLVTASEYVTREELVVQAIEAARIHYAFTPGRVVSIGDGIWDLKTAAALGLHFLGVGTGPKAEILASAGATVVSDFRDRAAATASLQQCGLAQY</sequence>